<dbReference type="PROSITE" id="PS00455">
    <property type="entry name" value="AMP_BINDING"/>
    <property type="match status" value="1"/>
</dbReference>
<dbReference type="PROSITE" id="PS00012">
    <property type="entry name" value="PHOSPHOPANTETHEINE"/>
    <property type="match status" value="1"/>
</dbReference>
<evidence type="ECO:0000259" key="5">
    <source>
        <dbReference type="Pfam" id="PF13193"/>
    </source>
</evidence>
<dbReference type="InterPro" id="IPR015943">
    <property type="entry name" value="WD40/YVTN_repeat-like_dom_sf"/>
</dbReference>
<organism evidence="7 8">
    <name type="scientific">Aristolochia fimbriata</name>
    <name type="common">White veined hardy Dutchman's pipe vine</name>
    <dbReference type="NCBI Taxonomy" id="158543"/>
    <lineage>
        <taxon>Eukaryota</taxon>
        <taxon>Viridiplantae</taxon>
        <taxon>Streptophyta</taxon>
        <taxon>Embryophyta</taxon>
        <taxon>Tracheophyta</taxon>
        <taxon>Spermatophyta</taxon>
        <taxon>Magnoliopsida</taxon>
        <taxon>Magnoliidae</taxon>
        <taxon>Piperales</taxon>
        <taxon>Aristolochiaceae</taxon>
        <taxon>Aristolochia</taxon>
    </lineage>
</organism>
<dbReference type="Proteomes" id="UP000825729">
    <property type="component" value="Unassembled WGS sequence"/>
</dbReference>
<dbReference type="GO" id="GO:0043041">
    <property type="term" value="P:amino acid activation for nonribosomal peptide biosynthetic process"/>
    <property type="evidence" value="ECO:0007669"/>
    <property type="project" value="TreeGrafter"/>
</dbReference>
<gene>
    <name evidence="7" type="ORF">H6P81_004590</name>
</gene>
<evidence type="ECO:0000313" key="7">
    <source>
        <dbReference type="EMBL" id="KAG9451686.1"/>
    </source>
</evidence>
<accession>A0AAV7ET92</accession>
<reference evidence="7 8" key="1">
    <citation type="submission" date="2021-07" db="EMBL/GenBank/DDBJ databases">
        <title>The Aristolochia fimbriata genome: insights into angiosperm evolution, floral development and chemical biosynthesis.</title>
        <authorList>
            <person name="Jiao Y."/>
        </authorList>
    </citation>
    <scope>NUCLEOTIDE SEQUENCE [LARGE SCALE GENOMIC DNA]</scope>
    <source>
        <strain evidence="7">IBCAS-2021</strain>
        <tissue evidence="7">Leaf</tissue>
    </source>
</reference>
<sequence>MVMTNGQDNPRSCCISHSFFETASENSSRIAVIHAFGGAQISRELRSRIDDASLNEEELFDRFRLSSSPPIYEGDMCFKFSVILAAVESLSFRIRRVLDGYDDPDLVRPEGYIHSNRTVSQKMSRSRARVDEPIVTSALYRALDPKFQNEHNSRDTCLQQPWDDIPDIVGIYMLPSIEYIVTVLAVLRSGAAFLPLDPLWPKDRVLSIISASGIGLIVKRAHFFDIQDGYQLDKSNWLIENGGSSVLSISMANNLKDKNDHCKLVWPCEGRKQRMFCYVMYTSGSTGEPKGVCGTEEGLLNRFCWMRKIFPLHEGEILLFKTPVSFIDHLQELFSSLLSGTPLIIPPPEQLKENPFCLVDFLKAYGISRLTTVPSLMRAILPALQPPSMQIQKFLQVLILSGEVFHVSLWQSLNQLFPRTCILNLYGSTEVSGDCMYFDCKCLPQMLESNSLKSVPIGFPISNCDILLIDDSDVSDVGEIYVGGSCTAVGYLHNPVNYSSKSSDYVILNRDNTVAHSPTADITSKIYYKTGDLARRLKSGDFVFLGRIDRTIKVSGHRVALEEIENSLRAHPDVVDAAVVAFHKNQGQLALLMAFLVMTRKDKFCKECCFHNDGMHECKVLGLSIRNWLVQKLQPAMIPVHYFLLDSLPMSTSGKIDYSLLEKSTFGLKRSRDDIDGKDNLEILQAIKEAYCDALMAEEVGDDDDFFLMGGNSITAAQIAHKLGISMKQIYMFPCPSKLLFAMLNKKANKVKDFEPRKGKTSYLELMPVNVVDHLIKVPDEPDKMELRTVTGNKHDSLVISDYLAVVSPKHAKSNGATLSDPNTWFLSLNMPMAISYSRCNRLVYEKDLEVNDTPFSVEPPRNKKGCIQEKWAVLLESCVDASPLIVSKDNRISLFIGSHSHIFLCVDALSGLVQWEVKLEARIECSAAVTADFTQVVVGCYKGKIYFLDFLTGKISWSFHVGGEVKSQPAIDRSRNLVWCGSHDHNLYALDYKNRCCVSTIACGGSIYGSPIVDEADNMLYGASTSGRVTAVSLKALPFNIVWTRDTGVPIFGSLSMTSTRNVICCMVDGNVIALNSCGSIVWKITTGGPVFAGACISSALTSQVLVCSRNGSLYSIESDTGKVQWEYNAGDPITSSAYVDETIQLISDETIQSSSGSIHLLKVSPNRVEEKNRMQERLIARMELPGDIFSSPVMIGGLIFVGCRDDYVRCLRVVF</sequence>
<dbReference type="InterPro" id="IPR011047">
    <property type="entry name" value="Quinoprotein_ADH-like_sf"/>
</dbReference>
<keyword evidence="2" id="KW-0597">Phosphoprotein</keyword>
<feature type="domain" description="Carrier" evidence="4">
    <location>
        <begin position="685"/>
        <end position="723"/>
    </location>
</feature>
<dbReference type="PANTHER" id="PTHR44394">
    <property type="entry name" value="BETA-ALANINE-ACTIVATING ENZYME"/>
    <property type="match status" value="1"/>
</dbReference>
<feature type="domain" description="AMP-binding enzyme C-terminal" evidence="5">
    <location>
        <begin position="563"/>
        <end position="655"/>
    </location>
</feature>
<dbReference type="SUPFAM" id="SSF56801">
    <property type="entry name" value="Acetyl-CoA synthetase-like"/>
    <property type="match status" value="1"/>
</dbReference>
<dbReference type="PANTHER" id="PTHR44394:SF1">
    <property type="entry name" value="BETA-ALANINE-ACTIVATING ENZYME"/>
    <property type="match status" value="1"/>
</dbReference>
<dbReference type="InterPro" id="IPR002372">
    <property type="entry name" value="PQQ_rpt_dom"/>
</dbReference>
<dbReference type="Gene3D" id="3.30.300.30">
    <property type="match status" value="1"/>
</dbReference>
<comment type="caution">
    <text evidence="7">The sequence shown here is derived from an EMBL/GenBank/DDBJ whole genome shotgun (WGS) entry which is preliminary data.</text>
</comment>
<dbReference type="Gene3D" id="1.10.1200.10">
    <property type="entry name" value="ACP-like"/>
    <property type="match status" value="1"/>
</dbReference>
<protein>
    <recommendedName>
        <fullName evidence="9">4-coumarate--CoA ligase</fullName>
    </recommendedName>
</protein>
<keyword evidence="8" id="KW-1185">Reference proteome</keyword>
<dbReference type="InterPro" id="IPR025110">
    <property type="entry name" value="AMP-bd_C"/>
</dbReference>
<evidence type="ECO:0000256" key="2">
    <source>
        <dbReference type="ARBA" id="ARBA00022553"/>
    </source>
</evidence>
<evidence type="ECO:0000259" key="4">
    <source>
        <dbReference type="Pfam" id="PF00550"/>
    </source>
</evidence>
<dbReference type="InterPro" id="IPR018391">
    <property type="entry name" value="PQQ_b-propeller_rpt"/>
</dbReference>
<dbReference type="Pfam" id="PF13193">
    <property type="entry name" value="AMP-binding_C"/>
    <property type="match status" value="1"/>
</dbReference>
<evidence type="ECO:0008006" key="9">
    <source>
        <dbReference type="Google" id="ProtNLM"/>
    </source>
</evidence>
<dbReference type="Gene3D" id="2.130.10.10">
    <property type="entry name" value="YVTN repeat-like/Quinoprotein amine dehydrogenase"/>
    <property type="match status" value="2"/>
</dbReference>
<dbReference type="SUPFAM" id="SSF47336">
    <property type="entry name" value="ACP-like"/>
    <property type="match status" value="1"/>
</dbReference>
<dbReference type="SUPFAM" id="SSF50998">
    <property type="entry name" value="Quinoprotein alcohol dehydrogenase-like"/>
    <property type="match status" value="1"/>
</dbReference>
<dbReference type="EMBL" id="JAINDJ010000003">
    <property type="protein sequence ID" value="KAG9451686.1"/>
    <property type="molecule type" value="Genomic_DNA"/>
</dbReference>
<dbReference type="Pfam" id="PF13570">
    <property type="entry name" value="Beta-prop_ACSF4"/>
    <property type="match status" value="1"/>
</dbReference>
<proteinExistence type="predicted"/>
<dbReference type="Pfam" id="PF00501">
    <property type="entry name" value="AMP-binding"/>
    <property type="match status" value="1"/>
</dbReference>
<evidence type="ECO:0000313" key="8">
    <source>
        <dbReference type="Proteomes" id="UP000825729"/>
    </source>
</evidence>
<dbReference type="Pfam" id="PF00550">
    <property type="entry name" value="PP-binding"/>
    <property type="match status" value="1"/>
</dbReference>
<evidence type="ECO:0000256" key="1">
    <source>
        <dbReference type="ARBA" id="ARBA00022450"/>
    </source>
</evidence>
<evidence type="ECO:0000259" key="3">
    <source>
        <dbReference type="Pfam" id="PF00501"/>
    </source>
</evidence>
<dbReference type="SMART" id="SM00564">
    <property type="entry name" value="PQQ"/>
    <property type="match status" value="4"/>
</dbReference>
<dbReference type="InterPro" id="IPR045851">
    <property type="entry name" value="AMP-bd_C_sf"/>
</dbReference>
<dbReference type="AlphaFoldDB" id="A0AAV7ET92"/>
<dbReference type="InterPro" id="IPR036736">
    <property type="entry name" value="ACP-like_sf"/>
</dbReference>
<feature type="domain" description="AMP-dependent synthetase/ligase" evidence="3">
    <location>
        <begin position="167"/>
        <end position="492"/>
    </location>
</feature>
<dbReference type="InterPro" id="IPR020845">
    <property type="entry name" value="AMP-binding_CS"/>
</dbReference>
<dbReference type="InterPro" id="IPR000873">
    <property type="entry name" value="AMP-dep_synth/lig_dom"/>
</dbReference>
<keyword evidence="1" id="KW-0596">Phosphopantetheine</keyword>
<dbReference type="CDD" id="cd05930">
    <property type="entry name" value="A_NRPS"/>
    <property type="match status" value="1"/>
</dbReference>
<dbReference type="InterPro" id="IPR009081">
    <property type="entry name" value="PP-bd_ACP"/>
</dbReference>
<dbReference type="Gene3D" id="3.40.50.12780">
    <property type="entry name" value="N-terminal domain of ligase-like"/>
    <property type="match status" value="1"/>
</dbReference>
<dbReference type="InterPro" id="IPR042099">
    <property type="entry name" value="ANL_N_sf"/>
</dbReference>
<dbReference type="InterPro" id="IPR006162">
    <property type="entry name" value="Ppantetheine_attach_site"/>
</dbReference>
<evidence type="ECO:0000259" key="6">
    <source>
        <dbReference type="Pfam" id="PF13570"/>
    </source>
</evidence>
<name>A0AAV7ET92_ARIFI</name>
<dbReference type="InterPro" id="IPR052091">
    <property type="entry name" value="Beta-ala_Activ/Resist"/>
</dbReference>
<feature type="domain" description="Pyrrolo-quinoline quinone repeat" evidence="6">
    <location>
        <begin position="876"/>
        <end position="1214"/>
    </location>
</feature>